<gene>
    <name evidence="1" type="ORF">D8R44_25555</name>
</gene>
<comment type="caution">
    <text evidence="1">The sequence shown here is derived from an EMBL/GenBank/DDBJ whole genome shotgun (WGS) entry which is preliminary data.</text>
</comment>
<protein>
    <submittedName>
        <fullName evidence="1">Peptidase</fullName>
    </submittedName>
</protein>
<reference evidence="1" key="1">
    <citation type="submission" date="2018-10" db="EMBL/GenBank/DDBJ databases">
        <authorList>
            <person name="Ashton P.M."/>
            <person name="Dallman T."/>
            <person name="Nair S."/>
            <person name="De Pinna E."/>
            <person name="Peters T."/>
            <person name="Grant K."/>
        </authorList>
    </citation>
    <scope>NUCLEOTIDE SEQUENCE</scope>
    <source>
        <strain evidence="1">613835</strain>
    </source>
</reference>
<evidence type="ECO:0000313" key="1">
    <source>
        <dbReference type="EMBL" id="EBZ1639510.1"/>
    </source>
</evidence>
<proteinExistence type="predicted"/>
<sequence length="30" mass="3376">VSLYDRINDAVALASLINMTLNRSEVRGRK</sequence>
<accession>A0A5X1Z3K3</accession>
<organism evidence="1">
    <name type="scientific">Salmonella typhimurium</name>
    <dbReference type="NCBI Taxonomy" id="90371"/>
    <lineage>
        <taxon>Bacteria</taxon>
        <taxon>Pseudomonadati</taxon>
        <taxon>Pseudomonadota</taxon>
        <taxon>Gammaproteobacteria</taxon>
        <taxon>Enterobacterales</taxon>
        <taxon>Enterobacteriaceae</taxon>
        <taxon>Salmonella</taxon>
    </lineage>
</organism>
<name>A0A5X1Z3K3_SALTM</name>
<dbReference type="AlphaFoldDB" id="A0A5X1Z3K3"/>
<dbReference type="EMBL" id="AAHQGT010000055">
    <property type="protein sequence ID" value="EBZ1639510.1"/>
    <property type="molecule type" value="Genomic_DNA"/>
</dbReference>
<feature type="non-terminal residue" evidence="1">
    <location>
        <position position="1"/>
    </location>
</feature>